<dbReference type="RefSeq" id="WP_231440109.1">
    <property type="nucleotide sequence ID" value="NZ_JAJOMB010000003.1"/>
</dbReference>
<name>A0A9X1SYF1_9ACTN</name>
<protein>
    <submittedName>
        <fullName evidence="1">Uncharacterized protein</fullName>
    </submittedName>
</protein>
<evidence type="ECO:0000313" key="2">
    <source>
        <dbReference type="Proteomes" id="UP001138997"/>
    </source>
</evidence>
<sequence length="93" mass="9936">MLGLPGRDMASDIEGATVSGFTSEDYAEAIAKRIASDLSSADEIPIEKGDDYSEGYVAWTQTEGAMVRLPFQVDTIDAGEFIVTVRAVTKDDG</sequence>
<proteinExistence type="predicted"/>
<reference evidence="1" key="1">
    <citation type="submission" date="2021-11" db="EMBL/GenBank/DDBJ databases">
        <title>Streptomyces corallinus and Kineosporia corallina sp. nov., two new coral-derived marine actinobacteria.</title>
        <authorList>
            <person name="Buangrab K."/>
            <person name="Sutthacheep M."/>
            <person name="Yeemin T."/>
            <person name="Harunari E."/>
            <person name="Igarashi Y."/>
            <person name="Sripreechasak P."/>
            <person name="Kanchanasin P."/>
            <person name="Tanasupawat S."/>
            <person name="Phongsopitanun W."/>
        </authorList>
    </citation>
    <scope>NUCLEOTIDE SEQUENCE</scope>
    <source>
        <strain evidence="1">JCM 31032</strain>
    </source>
</reference>
<dbReference type="EMBL" id="JAJOMB010000003">
    <property type="protein sequence ID" value="MCD5310933.1"/>
    <property type="molecule type" value="Genomic_DNA"/>
</dbReference>
<dbReference type="AlphaFoldDB" id="A0A9X1SYF1"/>
<accession>A0A9X1SYF1</accession>
<comment type="caution">
    <text evidence="1">The sequence shown here is derived from an EMBL/GenBank/DDBJ whole genome shotgun (WGS) entry which is preliminary data.</text>
</comment>
<keyword evidence="2" id="KW-1185">Reference proteome</keyword>
<evidence type="ECO:0000313" key="1">
    <source>
        <dbReference type="EMBL" id="MCD5310933.1"/>
    </source>
</evidence>
<gene>
    <name evidence="1" type="ORF">LR394_08500</name>
</gene>
<dbReference type="Proteomes" id="UP001138997">
    <property type="component" value="Unassembled WGS sequence"/>
</dbReference>
<organism evidence="1 2">
    <name type="scientific">Kineosporia babensis</name>
    <dbReference type="NCBI Taxonomy" id="499548"/>
    <lineage>
        <taxon>Bacteria</taxon>
        <taxon>Bacillati</taxon>
        <taxon>Actinomycetota</taxon>
        <taxon>Actinomycetes</taxon>
        <taxon>Kineosporiales</taxon>
        <taxon>Kineosporiaceae</taxon>
        <taxon>Kineosporia</taxon>
    </lineage>
</organism>